<evidence type="ECO:0000256" key="1">
    <source>
        <dbReference type="ARBA" id="ARBA00004141"/>
    </source>
</evidence>
<feature type="transmembrane region" description="Helical" evidence="7">
    <location>
        <begin position="209"/>
        <end position="227"/>
    </location>
</feature>
<feature type="domain" description="Rhodopsin" evidence="8">
    <location>
        <begin position="36"/>
        <end position="272"/>
    </location>
</feature>
<feature type="transmembrane region" description="Helical" evidence="7">
    <location>
        <begin position="131"/>
        <end position="152"/>
    </location>
</feature>
<evidence type="ECO:0000256" key="5">
    <source>
        <dbReference type="ARBA" id="ARBA00038359"/>
    </source>
</evidence>
<sequence length="342" mass="38412">MTPEQEAAFLTQNRQGEVYAVHITFFVLMLLAVYARYTSARMAQKPLSWDDWFAFAAAVNTVGVFIGTMLWLRFGLGKHAVAVAQEDPENVTRFFKTIVANEMLYTTGLACSRLSLVALYYRLFGVSSMRYFLHVFVFIIIAWAISTYIPSIRTCWPIESFWDGTNQNCIDLFKFYVGVAIGSIITDVGLMILPLPYIWRLNVPRYRKILIACTLVFGGFACFVTIIRLTKIVSLDLSDPTWGTVDLMIWTGLEVYCAVICCCLPTLRALTKAAGRFFGISNWTSTPANSHPERWSNPRGPAVYSKKPAGATHSSEEILGDQRTADLELSKYGYVNSRNGSL</sequence>
<keyword evidence="4 7" id="KW-0472">Membrane</keyword>
<dbReference type="Proteomes" id="UP000774617">
    <property type="component" value="Unassembled WGS sequence"/>
</dbReference>
<comment type="caution">
    <text evidence="9">The sequence shown here is derived from an EMBL/GenBank/DDBJ whole genome shotgun (WGS) entry which is preliminary data.</text>
</comment>
<feature type="transmembrane region" description="Helical" evidence="7">
    <location>
        <begin position="103"/>
        <end position="124"/>
    </location>
</feature>
<dbReference type="Pfam" id="PF20684">
    <property type="entry name" value="Fung_rhodopsin"/>
    <property type="match status" value="1"/>
</dbReference>
<dbReference type="PANTHER" id="PTHR33048:SF47">
    <property type="entry name" value="INTEGRAL MEMBRANE PROTEIN-RELATED"/>
    <property type="match status" value="1"/>
</dbReference>
<gene>
    <name evidence="9" type="ORF">B0J12DRAFT_577841</name>
</gene>
<name>A0ABQ8G4H5_9PEZI</name>
<feature type="region of interest" description="Disordered" evidence="6">
    <location>
        <begin position="288"/>
        <end position="316"/>
    </location>
</feature>
<reference evidence="9 10" key="1">
    <citation type="journal article" date="2021" name="Nat. Commun.">
        <title>Genetic determinants of endophytism in the Arabidopsis root mycobiome.</title>
        <authorList>
            <person name="Mesny F."/>
            <person name="Miyauchi S."/>
            <person name="Thiergart T."/>
            <person name="Pickel B."/>
            <person name="Atanasova L."/>
            <person name="Karlsson M."/>
            <person name="Huettel B."/>
            <person name="Barry K.W."/>
            <person name="Haridas S."/>
            <person name="Chen C."/>
            <person name="Bauer D."/>
            <person name="Andreopoulos W."/>
            <person name="Pangilinan J."/>
            <person name="LaButti K."/>
            <person name="Riley R."/>
            <person name="Lipzen A."/>
            <person name="Clum A."/>
            <person name="Drula E."/>
            <person name="Henrissat B."/>
            <person name="Kohler A."/>
            <person name="Grigoriev I.V."/>
            <person name="Martin F.M."/>
            <person name="Hacquard S."/>
        </authorList>
    </citation>
    <scope>NUCLEOTIDE SEQUENCE [LARGE SCALE GENOMIC DNA]</scope>
    <source>
        <strain evidence="9 10">MPI-SDFR-AT-0080</strain>
    </source>
</reference>
<feature type="transmembrane region" description="Helical" evidence="7">
    <location>
        <begin position="247"/>
        <end position="267"/>
    </location>
</feature>
<accession>A0ABQ8G4H5</accession>
<comment type="similarity">
    <text evidence="5">Belongs to the SAT4 family.</text>
</comment>
<evidence type="ECO:0000256" key="2">
    <source>
        <dbReference type="ARBA" id="ARBA00022692"/>
    </source>
</evidence>
<dbReference type="PANTHER" id="PTHR33048">
    <property type="entry name" value="PTH11-LIKE INTEGRAL MEMBRANE PROTEIN (AFU_ORTHOLOGUE AFUA_5G11245)"/>
    <property type="match status" value="1"/>
</dbReference>
<evidence type="ECO:0000313" key="9">
    <source>
        <dbReference type="EMBL" id="KAH7044539.1"/>
    </source>
</evidence>
<protein>
    <recommendedName>
        <fullName evidence="8">Rhodopsin domain-containing protein</fullName>
    </recommendedName>
</protein>
<feature type="transmembrane region" description="Helical" evidence="7">
    <location>
        <begin position="19"/>
        <end position="37"/>
    </location>
</feature>
<evidence type="ECO:0000259" key="8">
    <source>
        <dbReference type="Pfam" id="PF20684"/>
    </source>
</evidence>
<feature type="transmembrane region" description="Helical" evidence="7">
    <location>
        <begin position="49"/>
        <end position="72"/>
    </location>
</feature>
<comment type="subcellular location">
    <subcellularLocation>
        <location evidence="1">Membrane</location>
        <topology evidence="1">Multi-pass membrane protein</topology>
    </subcellularLocation>
</comment>
<evidence type="ECO:0000256" key="7">
    <source>
        <dbReference type="SAM" id="Phobius"/>
    </source>
</evidence>
<keyword evidence="2 7" id="KW-0812">Transmembrane</keyword>
<keyword evidence="3 7" id="KW-1133">Transmembrane helix</keyword>
<dbReference type="InterPro" id="IPR052337">
    <property type="entry name" value="SAT4-like"/>
</dbReference>
<evidence type="ECO:0000256" key="4">
    <source>
        <dbReference type="ARBA" id="ARBA00023136"/>
    </source>
</evidence>
<feature type="transmembrane region" description="Helical" evidence="7">
    <location>
        <begin position="172"/>
        <end position="197"/>
    </location>
</feature>
<evidence type="ECO:0000313" key="10">
    <source>
        <dbReference type="Proteomes" id="UP000774617"/>
    </source>
</evidence>
<proteinExistence type="inferred from homology"/>
<evidence type="ECO:0000256" key="3">
    <source>
        <dbReference type="ARBA" id="ARBA00022989"/>
    </source>
</evidence>
<evidence type="ECO:0000256" key="6">
    <source>
        <dbReference type="SAM" id="MobiDB-lite"/>
    </source>
</evidence>
<dbReference type="EMBL" id="JAGTJR010000020">
    <property type="protein sequence ID" value="KAH7044539.1"/>
    <property type="molecule type" value="Genomic_DNA"/>
</dbReference>
<dbReference type="InterPro" id="IPR049326">
    <property type="entry name" value="Rhodopsin_dom_fungi"/>
</dbReference>
<keyword evidence="10" id="KW-1185">Reference proteome</keyword>
<organism evidence="9 10">
    <name type="scientific">Macrophomina phaseolina</name>
    <dbReference type="NCBI Taxonomy" id="35725"/>
    <lineage>
        <taxon>Eukaryota</taxon>
        <taxon>Fungi</taxon>
        <taxon>Dikarya</taxon>
        <taxon>Ascomycota</taxon>
        <taxon>Pezizomycotina</taxon>
        <taxon>Dothideomycetes</taxon>
        <taxon>Dothideomycetes incertae sedis</taxon>
        <taxon>Botryosphaeriales</taxon>
        <taxon>Botryosphaeriaceae</taxon>
        <taxon>Macrophomina</taxon>
    </lineage>
</organism>